<gene>
    <name evidence="2" type="ORF">TM35_000072960</name>
</gene>
<feature type="region of interest" description="Disordered" evidence="1">
    <location>
        <begin position="244"/>
        <end position="291"/>
    </location>
</feature>
<dbReference type="RefSeq" id="XP_028884938.1">
    <property type="nucleotide sequence ID" value="XM_029023742.1"/>
</dbReference>
<feature type="compositionally biased region" description="Basic and acidic residues" evidence="1">
    <location>
        <begin position="129"/>
        <end position="138"/>
    </location>
</feature>
<accession>A0A1X0P1U3</accession>
<dbReference type="EMBL" id="NBCO01000007">
    <property type="protein sequence ID" value="ORC90872.1"/>
    <property type="molecule type" value="Genomic_DNA"/>
</dbReference>
<feature type="compositionally biased region" description="Basic residues" evidence="1">
    <location>
        <begin position="176"/>
        <end position="186"/>
    </location>
</feature>
<organism evidence="2 3">
    <name type="scientific">Trypanosoma theileri</name>
    <dbReference type="NCBI Taxonomy" id="67003"/>
    <lineage>
        <taxon>Eukaryota</taxon>
        <taxon>Discoba</taxon>
        <taxon>Euglenozoa</taxon>
        <taxon>Kinetoplastea</taxon>
        <taxon>Metakinetoplastina</taxon>
        <taxon>Trypanosomatida</taxon>
        <taxon>Trypanosomatidae</taxon>
        <taxon>Trypanosoma</taxon>
    </lineage>
</organism>
<evidence type="ECO:0000256" key="1">
    <source>
        <dbReference type="SAM" id="MobiDB-lite"/>
    </source>
</evidence>
<sequence>MRKSGAGCDRRGRRQLVGSLFLAAMGGEPPAHPHRRTEMARLAERSLPNTPFSLYPDEPDRSWQPPPGKRRGEADQYDNGNPVTPEEPESLPVRRRTPKQALSHLDNAAQAVKEESPFRFSRQRCKQPPFEKPEESVSRPRSAPSPLKRSHLSLGSLSPVEEPPKERLIPPPMVKKPLRTGRRHTPAPRSASAKERRIGIRMVSPPHHWDTAANRHESHFIFGVDAYESPDVKYRNQSNWSVGYASSDSTKLSQKSSYNGNMKRYKGQESINHPQEIIRRGRGRSATPRRREYNIISLMPY</sequence>
<evidence type="ECO:0000313" key="3">
    <source>
        <dbReference type="Proteomes" id="UP000192257"/>
    </source>
</evidence>
<dbReference type="Proteomes" id="UP000192257">
    <property type="component" value="Unassembled WGS sequence"/>
</dbReference>
<feature type="compositionally biased region" description="Low complexity" evidence="1">
    <location>
        <begin position="246"/>
        <end position="257"/>
    </location>
</feature>
<name>A0A1X0P1U3_9TRYP</name>
<evidence type="ECO:0000313" key="2">
    <source>
        <dbReference type="EMBL" id="ORC90872.1"/>
    </source>
</evidence>
<dbReference type="VEuPathDB" id="TriTrypDB:TM35_000072960"/>
<reference evidence="2 3" key="1">
    <citation type="submission" date="2017-03" db="EMBL/GenBank/DDBJ databases">
        <title>An alternative strategy for trypanosome survival in the mammalian bloodstream revealed through genome and transcriptome analysis of the ubiquitous bovine parasite Trypanosoma (Megatrypanum) theileri.</title>
        <authorList>
            <person name="Kelly S."/>
            <person name="Ivens A."/>
            <person name="Mott A."/>
            <person name="O'Neill E."/>
            <person name="Emms D."/>
            <person name="Macleod O."/>
            <person name="Voorheis P."/>
            <person name="Matthews J."/>
            <person name="Matthews K."/>
            <person name="Carrington M."/>
        </authorList>
    </citation>
    <scope>NUCLEOTIDE SEQUENCE [LARGE SCALE GENOMIC DNA]</scope>
    <source>
        <strain evidence="2">Edinburgh</strain>
    </source>
</reference>
<dbReference type="OrthoDB" id="271369at2759"/>
<comment type="caution">
    <text evidence="2">The sequence shown here is derived from an EMBL/GenBank/DDBJ whole genome shotgun (WGS) entry which is preliminary data.</text>
</comment>
<keyword evidence="3" id="KW-1185">Reference proteome</keyword>
<proteinExistence type="predicted"/>
<dbReference type="GeneID" id="39983522"/>
<feature type="region of interest" description="Disordered" evidence="1">
    <location>
        <begin position="23"/>
        <end position="195"/>
    </location>
</feature>
<protein>
    <submittedName>
        <fullName evidence="2">Uncharacterized protein</fullName>
    </submittedName>
</protein>
<dbReference type="AlphaFoldDB" id="A0A1X0P1U3"/>